<dbReference type="Pfam" id="PF13176">
    <property type="entry name" value="TPR_7"/>
    <property type="match status" value="1"/>
</dbReference>
<dbReference type="InterPro" id="IPR019734">
    <property type="entry name" value="TPR_rpt"/>
</dbReference>
<dbReference type="InterPro" id="IPR011990">
    <property type="entry name" value="TPR-like_helical_dom_sf"/>
</dbReference>
<proteinExistence type="predicted"/>
<dbReference type="Gene3D" id="1.25.40.10">
    <property type="entry name" value="Tetratricopeptide repeat domain"/>
    <property type="match status" value="1"/>
</dbReference>
<keyword evidence="1" id="KW-0802">TPR repeat</keyword>
<accession>A0AA49GRL4</accession>
<evidence type="ECO:0000313" key="2">
    <source>
        <dbReference type="EMBL" id="WKN39223.1"/>
    </source>
</evidence>
<reference evidence="2" key="1">
    <citation type="journal article" date="2023" name="Comput. Struct. Biotechnol. J.">
        <title>Discovery of a novel marine Bacteroidetes with a rich repertoire of carbohydrate-active enzymes.</title>
        <authorList>
            <person name="Chen B."/>
            <person name="Liu G."/>
            <person name="Chen Q."/>
            <person name="Wang H."/>
            <person name="Liu L."/>
            <person name="Tang K."/>
        </authorList>
    </citation>
    <scope>NUCLEOTIDE SEQUENCE</scope>
    <source>
        <strain evidence="2">TK19036</strain>
    </source>
</reference>
<dbReference type="AlphaFoldDB" id="A0AA49GRL4"/>
<name>A0AA49GRL4_9BACT</name>
<protein>
    <submittedName>
        <fullName evidence="2">Tetratricopeptide repeat protein</fullName>
    </submittedName>
</protein>
<feature type="repeat" description="TPR" evidence="1">
    <location>
        <begin position="110"/>
        <end position="143"/>
    </location>
</feature>
<dbReference type="EMBL" id="CP120682">
    <property type="protein sequence ID" value="WKN39223.1"/>
    <property type="molecule type" value="Genomic_DNA"/>
</dbReference>
<gene>
    <name evidence="2" type="ORF">K4G66_11000</name>
</gene>
<sequence>MTMQLLEQYMLEADRAFAQEDYVKGKSLIEEALALEPDYGEAHNYLGWLYLYQLNDPERAEGHLKLAIRYKPNCRGAYVHLSAMFIDQGRFEELQSLMPKALEVRGINRVSLLVDWGRMYELMGKYRQAVRTYKEAMKASLSNSEIDGLRDHIRRSRRKRWVRWI</sequence>
<reference evidence="2" key="2">
    <citation type="journal article" date="2024" name="Antonie Van Leeuwenhoek">
        <title>Roseihalotalea indica gen. nov., sp. nov., a halophilic Bacteroidetes from mesopelagic Southwest Indian Ocean with higher carbohydrate metabolic potential.</title>
        <authorList>
            <person name="Chen B."/>
            <person name="Zhang M."/>
            <person name="Lin D."/>
            <person name="Ye J."/>
            <person name="Tang K."/>
        </authorList>
    </citation>
    <scope>NUCLEOTIDE SEQUENCE</scope>
    <source>
        <strain evidence="2">TK19036</strain>
    </source>
</reference>
<dbReference type="SUPFAM" id="SSF48452">
    <property type="entry name" value="TPR-like"/>
    <property type="match status" value="1"/>
</dbReference>
<dbReference type="SMART" id="SM00028">
    <property type="entry name" value="TPR"/>
    <property type="match status" value="3"/>
</dbReference>
<evidence type="ECO:0000256" key="1">
    <source>
        <dbReference type="PROSITE-ProRule" id="PRU00339"/>
    </source>
</evidence>
<dbReference type="Pfam" id="PF14559">
    <property type="entry name" value="TPR_19"/>
    <property type="match status" value="1"/>
</dbReference>
<organism evidence="2">
    <name type="scientific">Roseihalotalea indica</name>
    <dbReference type="NCBI Taxonomy" id="2867963"/>
    <lineage>
        <taxon>Bacteria</taxon>
        <taxon>Pseudomonadati</taxon>
        <taxon>Bacteroidota</taxon>
        <taxon>Cytophagia</taxon>
        <taxon>Cytophagales</taxon>
        <taxon>Catalimonadaceae</taxon>
        <taxon>Roseihalotalea</taxon>
    </lineage>
</organism>
<dbReference type="PROSITE" id="PS50005">
    <property type="entry name" value="TPR"/>
    <property type="match status" value="1"/>
</dbReference>